<dbReference type="PROSITE" id="PS51691">
    <property type="entry name" value="PEPTIDASE_S6"/>
    <property type="match status" value="1"/>
</dbReference>
<dbReference type="Gene3D" id="2.160.20.20">
    <property type="match status" value="1"/>
</dbReference>
<accession>A0A376TP53</accession>
<organism evidence="6 7">
    <name type="scientific">Escherichia coli</name>
    <dbReference type="NCBI Taxonomy" id="562"/>
    <lineage>
        <taxon>Bacteria</taxon>
        <taxon>Pseudomonadati</taxon>
        <taxon>Pseudomonadota</taxon>
        <taxon>Gammaproteobacteria</taxon>
        <taxon>Enterobacterales</taxon>
        <taxon>Enterobacteriaceae</taxon>
        <taxon>Escherichia</taxon>
    </lineage>
</organism>
<dbReference type="InterPro" id="IPR030396">
    <property type="entry name" value="Peptidase_S6_dom"/>
</dbReference>
<proteinExistence type="predicted"/>
<evidence type="ECO:0000256" key="3">
    <source>
        <dbReference type="ARBA" id="ARBA00022525"/>
    </source>
</evidence>
<protein>
    <submittedName>
        <fullName evidence="6">Serine protease</fullName>
        <ecNumber evidence="6">3.4.21.-</ecNumber>
    </submittedName>
</protein>
<evidence type="ECO:0000259" key="5">
    <source>
        <dbReference type="PROSITE" id="PS51691"/>
    </source>
</evidence>
<sequence>MLKQLVQTEHVDFNLSAAEALERYGIDFNGKKQLIGFRVGAGATGVTSYGVGQAYNPLLRSASMFQLNWNNMLATNNTGGFYNEVTGGDSGSGFYLYDNQRKKWVILGTTYGKAFSSKDTWAFFARYDQNTVDTLKNTFTQEVNLNGQKMTVNNKNITVNGNTTAIELTKNNKNKDLKFHGGGNIQLTDNLNSGSGGLILMRDNIIQSPGKIKHIKVRVLISEKIRLSTGR</sequence>
<dbReference type="Gene3D" id="2.40.10.120">
    <property type="match status" value="1"/>
</dbReference>
<dbReference type="Proteomes" id="UP000254405">
    <property type="component" value="Unassembled WGS sequence"/>
</dbReference>
<dbReference type="Pfam" id="PF02395">
    <property type="entry name" value="Peptidase_S6"/>
    <property type="match status" value="1"/>
</dbReference>
<dbReference type="AlphaFoldDB" id="A0A376TP53"/>
<dbReference type="GO" id="GO:0004175">
    <property type="term" value="F:endopeptidase activity"/>
    <property type="evidence" value="ECO:0007669"/>
    <property type="project" value="InterPro"/>
</dbReference>
<evidence type="ECO:0000313" key="7">
    <source>
        <dbReference type="Proteomes" id="UP000254405"/>
    </source>
</evidence>
<dbReference type="InterPro" id="IPR012332">
    <property type="entry name" value="Autotransporter_pectin_lyase_C"/>
</dbReference>
<evidence type="ECO:0000256" key="1">
    <source>
        <dbReference type="ARBA" id="ARBA00004196"/>
    </source>
</evidence>
<name>A0A376TP53_ECOLX</name>
<evidence type="ECO:0000256" key="2">
    <source>
        <dbReference type="ARBA" id="ARBA00004613"/>
    </source>
</evidence>
<feature type="domain" description="Peptidase S6" evidence="5">
    <location>
        <begin position="1"/>
        <end position="134"/>
    </location>
</feature>
<dbReference type="EMBL" id="UGCO01000001">
    <property type="protein sequence ID" value="STI78476.1"/>
    <property type="molecule type" value="Genomic_DNA"/>
</dbReference>
<keyword evidence="6" id="KW-0378">Hydrolase</keyword>
<evidence type="ECO:0000256" key="4">
    <source>
        <dbReference type="ARBA" id="ARBA00022729"/>
    </source>
</evidence>
<evidence type="ECO:0000313" key="6">
    <source>
        <dbReference type="EMBL" id="STI78476.1"/>
    </source>
</evidence>
<gene>
    <name evidence="6" type="primary">espC_2</name>
    <name evidence="6" type="ORF">NCTC8985_03805</name>
</gene>
<comment type="subcellular location">
    <subcellularLocation>
        <location evidence="1">Cell envelope</location>
    </subcellularLocation>
    <subcellularLocation>
        <location evidence="2">Secreted</location>
    </subcellularLocation>
</comment>
<dbReference type="GO" id="GO:0030313">
    <property type="term" value="C:cell envelope"/>
    <property type="evidence" value="ECO:0007669"/>
    <property type="project" value="UniProtKB-SubCell"/>
</dbReference>
<reference evidence="6 7" key="1">
    <citation type="submission" date="2018-06" db="EMBL/GenBank/DDBJ databases">
        <authorList>
            <consortium name="Pathogen Informatics"/>
            <person name="Doyle S."/>
        </authorList>
    </citation>
    <scope>NUCLEOTIDE SEQUENCE [LARGE SCALE GENOMIC DNA]</scope>
    <source>
        <strain evidence="6 7">NCTC8985</strain>
    </source>
</reference>
<keyword evidence="4" id="KW-0732">Signal</keyword>
<dbReference type="EC" id="3.4.21.-" evidence="6"/>
<keyword evidence="6" id="KW-0645">Protease</keyword>
<dbReference type="GO" id="GO:0006508">
    <property type="term" value="P:proteolysis"/>
    <property type="evidence" value="ECO:0007669"/>
    <property type="project" value="UniProtKB-KW"/>
</dbReference>
<keyword evidence="3" id="KW-0964">Secreted</keyword>
<dbReference type="GO" id="GO:0005576">
    <property type="term" value="C:extracellular region"/>
    <property type="evidence" value="ECO:0007669"/>
    <property type="project" value="UniProtKB-SubCell"/>
</dbReference>